<sequence>MAEVAAALGLISAIITIIGTIEKIYDTARDAQSLPLAFREVNQRLPLVQSTLRIAESQLRSNGSKGTDAAISKTLEETRVKLEKLREILDRCVPPADASPFERYVAALRTLGKDHKVETLMTAVLERVQDLANHHAVKGATREQIDRLQEAIEAMSKSPPSAPDDLIEAPSAIMNVHSGSGDIYSAEGTATQNNLKDNARQFNATNMTISG</sequence>
<name>A0A9P8VNP7_9PEZI</name>
<proteinExistence type="predicted"/>
<gene>
    <name evidence="2" type="ORF">F5X68DRAFT_3637</name>
</gene>
<comment type="caution">
    <text evidence="2">The sequence shown here is derived from an EMBL/GenBank/DDBJ whole genome shotgun (WGS) entry which is preliminary data.</text>
</comment>
<dbReference type="Pfam" id="PF17107">
    <property type="entry name" value="SesA"/>
    <property type="match status" value="1"/>
</dbReference>
<dbReference type="OrthoDB" id="674604at2759"/>
<dbReference type="AlphaFoldDB" id="A0A9P8VNP7"/>
<dbReference type="Proteomes" id="UP000770015">
    <property type="component" value="Unassembled WGS sequence"/>
</dbReference>
<keyword evidence="3" id="KW-1185">Reference proteome</keyword>
<organism evidence="2 3">
    <name type="scientific">Plectosphaerella plurivora</name>
    <dbReference type="NCBI Taxonomy" id="936078"/>
    <lineage>
        <taxon>Eukaryota</taxon>
        <taxon>Fungi</taxon>
        <taxon>Dikarya</taxon>
        <taxon>Ascomycota</taxon>
        <taxon>Pezizomycotina</taxon>
        <taxon>Sordariomycetes</taxon>
        <taxon>Hypocreomycetidae</taxon>
        <taxon>Glomerellales</taxon>
        <taxon>Plectosphaerellaceae</taxon>
        <taxon>Plectosphaerella</taxon>
    </lineage>
</organism>
<accession>A0A9P8VNP7</accession>
<dbReference type="EMBL" id="JAGSXJ010000001">
    <property type="protein sequence ID" value="KAH6697283.1"/>
    <property type="molecule type" value="Genomic_DNA"/>
</dbReference>
<evidence type="ECO:0000259" key="1">
    <source>
        <dbReference type="Pfam" id="PF17107"/>
    </source>
</evidence>
<feature type="domain" description="NACHT-NTPase and P-loop NTPases N-terminal" evidence="1">
    <location>
        <begin position="11"/>
        <end position="131"/>
    </location>
</feature>
<evidence type="ECO:0000313" key="2">
    <source>
        <dbReference type="EMBL" id="KAH6697283.1"/>
    </source>
</evidence>
<reference evidence="2" key="1">
    <citation type="journal article" date="2021" name="Nat. Commun.">
        <title>Genetic determinants of endophytism in the Arabidopsis root mycobiome.</title>
        <authorList>
            <person name="Mesny F."/>
            <person name="Miyauchi S."/>
            <person name="Thiergart T."/>
            <person name="Pickel B."/>
            <person name="Atanasova L."/>
            <person name="Karlsson M."/>
            <person name="Huettel B."/>
            <person name="Barry K.W."/>
            <person name="Haridas S."/>
            <person name="Chen C."/>
            <person name="Bauer D."/>
            <person name="Andreopoulos W."/>
            <person name="Pangilinan J."/>
            <person name="LaButti K."/>
            <person name="Riley R."/>
            <person name="Lipzen A."/>
            <person name="Clum A."/>
            <person name="Drula E."/>
            <person name="Henrissat B."/>
            <person name="Kohler A."/>
            <person name="Grigoriev I.V."/>
            <person name="Martin F.M."/>
            <person name="Hacquard S."/>
        </authorList>
    </citation>
    <scope>NUCLEOTIDE SEQUENCE</scope>
    <source>
        <strain evidence="2">MPI-SDFR-AT-0117</strain>
    </source>
</reference>
<dbReference type="InterPro" id="IPR031352">
    <property type="entry name" value="SesA"/>
</dbReference>
<evidence type="ECO:0000313" key="3">
    <source>
        <dbReference type="Proteomes" id="UP000770015"/>
    </source>
</evidence>
<protein>
    <recommendedName>
        <fullName evidence="1">NACHT-NTPase and P-loop NTPases N-terminal domain-containing protein</fullName>
    </recommendedName>
</protein>